<dbReference type="InterPro" id="IPR036526">
    <property type="entry name" value="C-N_Hydrolase_sf"/>
</dbReference>
<dbReference type="PANTHER" id="PTHR43674:SF2">
    <property type="entry name" value="BETA-UREIDOPROPIONASE"/>
    <property type="match status" value="1"/>
</dbReference>
<dbReference type="Proteomes" id="UP000597507">
    <property type="component" value="Unassembled WGS sequence"/>
</dbReference>
<dbReference type="InterPro" id="IPR050345">
    <property type="entry name" value="Aliph_Amidase/BUP"/>
</dbReference>
<dbReference type="AlphaFoldDB" id="A0A8J3EAC3"/>
<organism evidence="3 4">
    <name type="scientific">Caldovatus sediminis</name>
    <dbReference type="NCBI Taxonomy" id="2041189"/>
    <lineage>
        <taxon>Bacteria</taxon>
        <taxon>Pseudomonadati</taxon>
        <taxon>Pseudomonadota</taxon>
        <taxon>Alphaproteobacteria</taxon>
        <taxon>Acetobacterales</taxon>
        <taxon>Roseomonadaceae</taxon>
        <taxon>Caldovatus</taxon>
    </lineage>
</organism>
<name>A0A8J3EAC3_9PROT</name>
<feature type="domain" description="CN hydrolase" evidence="2">
    <location>
        <begin position="5"/>
        <end position="262"/>
    </location>
</feature>
<evidence type="ECO:0000259" key="2">
    <source>
        <dbReference type="PROSITE" id="PS50263"/>
    </source>
</evidence>
<proteinExistence type="predicted"/>
<comment type="caution">
    <text evidence="3">The sequence shown here is derived from an EMBL/GenBank/DDBJ whole genome shotgun (WGS) entry which is preliminary data.</text>
</comment>
<dbReference type="CDD" id="cd07197">
    <property type="entry name" value="nitrilase"/>
    <property type="match status" value="1"/>
</dbReference>
<dbReference type="PROSITE" id="PS50263">
    <property type="entry name" value="CN_HYDROLASE"/>
    <property type="match status" value="1"/>
</dbReference>
<dbReference type="PANTHER" id="PTHR43674">
    <property type="entry name" value="NITRILASE C965.09-RELATED"/>
    <property type="match status" value="1"/>
</dbReference>
<keyword evidence="1 3" id="KW-0378">Hydrolase</keyword>
<evidence type="ECO:0000313" key="4">
    <source>
        <dbReference type="Proteomes" id="UP000597507"/>
    </source>
</evidence>
<keyword evidence="4" id="KW-1185">Reference proteome</keyword>
<dbReference type="GO" id="GO:0016811">
    <property type="term" value="F:hydrolase activity, acting on carbon-nitrogen (but not peptide) bonds, in linear amides"/>
    <property type="evidence" value="ECO:0007669"/>
    <property type="project" value="UniProtKB-ARBA"/>
</dbReference>
<dbReference type="InterPro" id="IPR003010">
    <property type="entry name" value="C-N_Hydrolase"/>
</dbReference>
<accession>A0A8J3EAC3</accession>
<sequence>MPRTLRVGAAQTGPVLSDDPAPGIEAARRLFAQAEREGVRLLCFSELFLAPFFPNRLEKDFDRWFLDAEGPEIGELAALARRHGLAAILPFAERTRGGGYYNSALVVDAEGRRLGTYRKTHIPAYFPTDAPGGTGSFEKLYFAPGDSLPVFETEGLRFGIQICNDRLYPEPSRALALAGAAAIFMPICYSTYADPEHRASIWEVPLRARAYENGVWVVAANRVGMEGPRRHLGRSMVVDPRGGIVAEAGREREELLVADLDLGAVPRARKDFPWWRDRRPDLYGPLVAVRRD</sequence>
<dbReference type="SUPFAM" id="SSF56317">
    <property type="entry name" value="Carbon-nitrogen hydrolase"/>
    <property type="match status" value="1"/>
</dbReference>
<dbReference type="Pfam" id="PF00795">
    <property type="entry name" value="CN_hydrolase"/>
    <property type="match status" value="1"/>
</dbReference>
<dbReference type="Gene3D" id="3.60.110.10">
    <property type="entry name" value="Carbon-nitrogen hydrolase"/>
    <property type="match status" value="1"/>
</dbReference>
<dbReference type="EMBL" id="BMKS01000003">
    <property type="protein sequence ID" value="GGG25134.1"/>
    <property type="molecule type" value="Genomic_DNA"/>
</dbReference>
<evidence type="ECO:0000313" key="3">
    <source>
        <dbReference type="EMBL" id="GGG25134.1"/>
    </source>
</evidence>
<reference evidence="3 4" key="1">
    <citation type="journal article" date="2014" name="Int. J. Syst. Evol. Microbiol.">
        <title>Complete genome sequence of Corynebacterium casei LMG S-19264T (=DSM 44701T), isolated from a smear-ripened cheese.</title>
        <authorList>
            <consortium name="US DOE Joint Genome Institute (JGI-PGF)"/>
            <person name="Walter F."/>
            <person name="Albersmeier A."/>
            <person name="Kalinowski J."/>
            <person name="Ruckert C."/>
        </authorList>
    </citation>
    <scope>NUCLEOTIDE SEQUENCE [LARGE SCALE GENOMIC DNA]</scope>
    <source>
        <strain evidence="3 4">CGMCC 1.16330</strain>
    </source>
</reference>
<evidence type="ECO:0000256" key="1">
    <source>
        <dbReference type="ARBA" id="ARBA00022801"/>
    </source>
</evidence>
<protein>
    <submittedName>
        <fullName evidence="3">Putative hydrolase</fullName>
    </submittedName>
</protein>
<gene>
    <name evidence="3" type="ORF">GCM10010964_11460</name>
</gene>
<dbReference type="RefSeq" id="WP_188899059.1">
    <property type="nucleotide sequence ID" value="NZ_BMKS01000003.1"/>
</dbReference>